<feature type="region of interest" description="Disordered" evidence="1">
    <location>
        <begin position="21"/>
        <end position="42"/>
    </location>
</feature>
<dbReference type="EMBL" id="LAZR01022530">
    <property type="protein sequence ID" value="KKL81545.1"/>
    <property type="molecule type" value="Genomic_DNA"/>
</dbReference>
<evidence type="ECO:0000256" key="1">
    <source>
        <dbReference type="SAM" id="MobiDB-lite"/>
    </source>
</evidence>
<proteinExistence type="predicted"/>
<protein>
    <submittedName>
        <fullName evidence="2">Uncharacterized protein</fullName>
    </submittedName>
</protein>
<evidence type="ECO:0000313" key="2">
    <source>
        <dbReference type="EMBL" id="KKL81545.1"/>
    </source>
</evidence>
<sequence length="73" mass="7821">MVDLAQVRKQVNRAAKNAAATALEKLPSPGDPDAEQGDDCGCGRRKKKMVESLRKGKSAAEIVKETLADIRGK</sequence>
<accession>A0A0F9HIP6</accession>
<name>A0A0F9HIP6_9ZZZZ</name>
<comment type="caution">
    <text evidence="2">The sequence shown here is derived from an EMBL/GenBank/DDBJ whole genome shotgun (WGS) entry which is preliminary data.</text>
</comment>
<organism evidence="2">
    <name type="scientific">marine sediment metagenome</name>
    <dbReference type="NCBI Taxonomy" id="412755"/>
    <lineage>
        <taxon>unclassified sequences</taxon>
        <taxon>metagenomes</taxon>
        <taxon>ecological metagenomes</taxon>
    </lineage>
</organism>
<reference evidence="2" key="1">
    <citation type="journal article" date="2015" name="Nature">
        <title>Complex archaea that bridge the gap between prokaryotes and eukaryotes.</title>
        <authorList>
            <person name="Spang A."/>
            <person name="Saw J.H."/>
            <person name="Jorgensen S.L."/>
            <person name="Zaremba-Niedzwiedzka K."/>
            <person name="Martijn J."/>
            <person name="Lind A.E."/>
            <person name="van Eijk R."/>
            <person name="Schleper C."/>
            <person name="Guy L."/>
            <person name="Ettema T.J."/>
        </authorList>
    </citation>
    <scope>NUCLEOTIDE SEQUENCE</scope>
</reference>
<gene>
    <name evidence="2" type="ORF">LCGC14_1993720</name>
</gene>
<dbReference type="AlphaFoldDB" id="A0A0F9HIP6"/>